<dbReference type="PANTHER" id="PTHR20886">
    <property type="entry name" value="VANG-LIKE PROTEIN"/>
    <property type="match status" value="1"/>
</dbReference>
<dbReference type="Pfam" id="PF06638">
    <property type="entry name" value="Strabismus"/>
    <property type="match status" value="1"/>
</dbReference>
<dbReference type="GO" id="GO:0005886">
    <property type="term" value="C:plasma membrane"/>
    <property type="evidence" value="ECO:0007669"/>
    <property type="project" value="UniProtKB-SubCell"/>
</dbReference>
<gene>
    <name evidence="7" type="ORF">M9458_017125</name>
</gene>
<keyword evidence="2" id="KW-1003">Cell membrane</keyword>
<organism evidence="7 8">
    <name type="scientific">Cirrhinus mrigala</name>
    <name type="common">Mrigala</name>
    <dbReference type="NCBI Taxonomy" id="683832"/>
    <lineage>
        <taxon>Eukaryota</taxon>
        <taxon>Metazoa</taxon>
        <taxon>Chordata</taxon>
        <taxon>Craniata</taxon>
        <taxon>Vertebrata</taxon>
        <taxon>Euteleostomi</taxon>
        <taxon>Actinopterygii</taxon>
        <taxon>Neopterygii</taxon>
        <taxon>Teleostei</taxon>
        <taxon>Ostariophysi</taxon>
        <taxon>Cypriniformes</taxon>
        <taxon>Cyprinidae</taxon>
        <taxon>Labeoninae</taxon>
        <taxon>Labeonini</taxon>
        <taxon>Cirrhinus</taxon>
    </lineage>
</organism>
<feature type="non-terminal residue" evidence="7">
    <location>
        <position position="1"/>
    </location>
</feature>
<sequence length="81" mass="9331">LVVAVEEAFTHIKRLQDDEAATSPKHPREVMDPREAAQAIFAPMARAMQKYLRTTRQQPYHSMESIIAHLQFCITHNMTPK</sequence>
<proteinExistence type="inferred from homology"/>
<evidence type="ECO:0000313" key="7">
    <source>
        <dbReference type="EMBL" id="KAL0190026.1"/>
    </source>
</evidence>
<dbReference type="EMBL" id="JAMKFB020000007">
    <property type="protein sequence ID" value="KAL0190026.1"/>
    <property type="molecule type" value="Genomic_DNA"/>
</dbReference>
<reference evidence="7 8" key="1">
    <citation type="submission" date="2024-05" db="EMBL/GenBank/DDBJ databases">
        <title>Genome sequencing and assembly of Indian major carp, Cirrhinus mrigala (Hamilton, 1822).</title>
        <authorList>
            <person name="Mohindra V."/>
            <person name="Chowdhury L.M."/>
            <person name="Lal K."/>
            <person name="Jena J.K."/>
        </authorList>
    </citation>
    <scope>NUCLEOTIDE SEQUENCE [LARGE SCALE GENOMIC DNA]</scope>
    <source>
        <strain evidence="7">CM1030</strain>
        <tissue evidence="7">Blood</tissue>
    </source>
</reference>
<dbReference type="InterPro" id="IPR009539">
    <property type="entry name" value="VANGL"/>
</dbReference>
<keyword evidence="4" id="KW-1133">Transmembrane helix</keyword>
<dbReference type="Proteomes" id="UP001529510">
    <property type="component" value="Unassembled WGS sequence"/>
</dbReference>
<evidence type="ECO:0000256" key="6">
    <source>
        <dbReference type="ARBA" id="ARBA00025718"/>
    </source>
</evidence>
<feature type="non-terminal residue" evidence="7">
    <location>
        <position position="81"/>
    </location>
</feature>
<evidence type="ECO:0000313" key="8">
    <source>
        <dbReference type="Proteomes" id="UP001529510"/>
    </source>
</evidence>
<keyword evidence="5" id="KW-0472">Membrane</keyword>
<evidence type="ECO:0000256" key="1">
    <source>
        <dbReference type="ARBA" id="ARBA00004651"/>
    </source>
</evidence>
<dbReference type="AlphaFoldDB" id="A0ABD0QV09"/>
<evidence type="ECO:0000256" key="5">
    <source>
        <dbReference type="ARBA" id="ARBA00023136"/>
    </source>
</evidence>
<comment type="caution">
    <text evidence="7">The sequence shown here is derived from an EMBL/GenBank/DDBJ whole genome shotgun (WGS) entry which is preliminary data.</text>
</comment>
<evidence type="ECO:0000256" key="4">
    <source>
        <dbReference type="ARBA" id="ARBA00022989"/>
    </source>
</evidence>
<keyword evidence="3" id="KW-0812">Transmembrane</keyword>
<protein>
    <submittedName>
        <fullName evidence="7">Uncharacterized protein</fullName>
    </submittedName>
</protein>
<evidence type="ECO:0000256" key="3">
    <source>
        <dbReference type="ARBA" id="ARBA00022692"/>
    </source>
</evidence>
<accession>A0ABD0QV09</accession>
<keyword evidence="8" id="KW-1185">Reference proteome</keyword>
<comment type="similarity">
    <text evidence="6">Belongs to the Vang family.</text>
</comment>
<name>A0ABD0QV09_CIRMR</name>
<evidence type="ECO:0000256" key="2">
    <source>
        <dbReference type="ARBA" id="ARBA00022475"/>
    </source>
</evidence>
<comment type="subcellular location">
    <subcellularLocation>
        <location evidence="1">Cell membrane</location>
        <topology evidence="1">Multi-pass membrane protein</topology>
    </subcellularLocation>
</comment>